<gene>
    <name evidence="1" type="ORF">D4T97_016190</name>
</gene>
<dbReference type="Gene3D" id="3.30.300.20">
    <property type="match status" value="1"/>
</dbReference>
<organism evidence="1 2">
    <name type="scientific">Siminovitchia acidinfaciens</name>
    <dbReference type="NCBI Taxonomy" id="2321395"/>
    <lineage>
        <taxon>Bacteria</taxon>
        <taxon>Bacillati</taxon>
        <taxon>Bacillota</taxon>
        <taxon>Bacilli</taxon>
        <taxon>Bacillales</taxon>
        <taxon>Bacillaceae</taxon>
        <taxon>Siminovitchia</taxon>
    </lineage>
</organism>
<dbReference type="EMBL" id="QYTV02000008">
    <property type="protein sequence ID" value="RST72588.1"/>
    <property type="molecule type" value="Genomic_DNA"/>
</dbReference>
<protein>
    <submittedName>
        <fullName evidence="1">OsmC family peroxiredoxin</fullName>
    </submittedName>
</protein>
<dbReference type="InterPro" id="IPR003718">
    <property type="entry name" value="OsmC/Ohr_fam"/>
</dbReference>
<comment type="caution">
    <text evidence="1">The sequence shown here is derived from an EMBL/GenBank/DDBJ whole genome shotgun (WGS) entry which is preliminary data.</text>
</comment>
<dbReference type="SUPFAM" id="SSF82784">
    <property type="entry name" value="OsmC-like"/>
    <property type="match status" value="1"/>
</dbReference>
<dbReference type="RefSeq" id="WP_126051796.1">
    <property type="nucleotide sequence ID" value="NZ_QYTV02000008.1"/>
</dbReference>
<dbReference type="Proteomes" id="UP000287156">
    <property type="component" value="Unassembled WGS sequence"/>
</dbReference>
<accession>A0A429XW47</accession>
<dbReference type="Pfam" id="PF02566">
    <property type="entry name" value="OsmC"/>
    <property type="match status" value="1"/>
</dbReference>
<reference evidence="1" key="1">
    <citation type="submission" date="2018-12" db="EMBL/GenBank/DDBJ databases">
        <authorList>
            <person name="Sun L."/>
            <person name="Chen Z."/>
        </authorList>
    </citation>
    <scope>NUCLEOTIDE SEQUENCE [LARGE SCALE GENOMIC DNA]</scope>
    <source>
        <strain evidence="1">3-2-2</strain>
    </source>
</reference>
<sequence>MATISQLIKVATDGKWESGLQTSINIRDFSPIIVDEPVNLGGADEGPNPVELVLAGLSSCASVMIALIAKEQNFSYSGVEFKNEGELDLRGLQGVEGVSPHFQSVTFDVFFTTDESQEKINILKDEVEKRCPVLNLLADAGVKVEGNWVKA</sequence>
<proteinExistence type="predicted"/>
<dbReference type="AlphaFoldDB" id="A0A429XW47"/>
<dbReference type="PANTHER" id="PTHR35368:SF1">
    <property type="entry name" value="HYDROPEROXIDE REDUCTASE"/>
    <property type="match status" value="1"/>
</dbReference>
<dbReference type="InterPro" id="IPR052924">
    <property type="entry name" value="OsmC/Ohr_hydroprdx_reductase"/>
</dbReference>
<name>A0A429XW47_9BACI</name>
<keyword evidence="2" id="KW-1185">Reference proteome</keyword>
<dbReference type="InterPro" id="IPR015946">
    <property type="entry name" value="KH_dom-like_a/b"/>
</dbReference>
<evidence type="ECO:0000313" key="1">
    <source>
        <dbReference type="EMBL" id="RST72588.1"/>
    </source>
</evidence>
<dbReference type="OrthoDB" id="1433018at2"/>
<dbReference type="PANTHER" id="PTHR35368">
    <property type="entry name" value="HYDROPEROXIDE REDUCTASE"/>
    <property type="match status" value="1"/>
</dbReference>
<evidence type="ECO:0000313" key="2">
    <source>
        <dbReference type="Proteomes" id="UP000287156"/>
    </source>
</evidence>
<dbReference type="InterPro" id="IPR036102">
    <property type="entry name" value="OsmC/Ohrsf"/>
</dbReference>